<gene>
    <name evidence="3" type="ORF">ACAOBT_LOCUS6904</name>
</gene>
<keyword evidence="4" id="KW-1185">Reference proteome</keyword>
<dbReference type="Pfam" id="PF13843">
    <property type="entry name" value="DDE_Tnp_1_7"/>
    <property type="match status" value="1"/>
</dbReference>
<dbReference type="InterPro" id="IPR029526">
    <property type="entry name" value="PGBD"/>
</dbReference>
<dbReference type="PANTHER" id="PTHR46599">
    <property type="entry name" value="PIGGYBAC TRANSPOSABLE ELEMENT-DERIVED PROTEIN 4"/>
    <property type="match status" value="1"/>
</dbReference>
<dbReference type="OrthoDB" id="6750944at2759"/>
<proteinExistence type="predicted"/>
<feature type="region of interest" description="Disordered" evidence="1">
    <location>
        <begin position="1"/>
        <end position="101"/>
    </location>
</feature>
<accession>A0A9P0P4I2</accession>
<organism evidence="3 4">
    <name type="scientific">Acanthoscelides obtectus</name>
    <name type="common">Bean weevil</name>
    <name type="synonym">Bruchus obtectus</name>
    <dbReference type="NCBI Taxonomy" id="200917"/>
    <lineage>
        <taxon>Eukaryota</taxon>
        <taxon>Metazoa</taxon>
        <taxon>Ecdysozoa</taxon>
        <taxon>Arthropoda</taxon>
        <taxon>Hexapoda</taxon>
        <taxon>Insecta</taxon>
        <taxon>Pterygota</taxon>
        <taxon>Neoptera</taxon>
        <taxon>Endopterygota</taxon>
        <taxon>Coleoptera</taxon>
        <taxon>Polyphaga</taxon>
        <taxon>Cucujiformia</taxon>
        <taxon>Chrysomeloidea</taxon>
        <taxon>Chrysomelidae</taxon>
        <taxon>Bruchinae</taxon>
        <taxon>Bruchini</taxon>
        <taxon>Acanthoscelides</taxon>
    </lineage>
</organism>
<dbReference type="AlphaFoldDB" id="A0A9P0P4I2"/>
<evidence type="ECO:0000313" key="4">
    <source>
        <dbReference type="Proteomes" id="UP001152888"/>
    </source>
</evidence>
<sequence>MDNAEPSTSDGRKGRNKRKRDNAGAGYCGLTPEEVRNLSQYLMSSDEDEPEDPFADSGSEFIPSSEGESSEDDYLQVSEGEDNKHDSSQTPVLEPETAMDERMDIIRERTRLEIQWTDKEFIPQVFAFDSTNSGLRNVSLNDQSSKVDFFLSLLSENIMNVIAIETNRYAIQRDAPKWKSVDIPELYVFFAVTLLMTRVKKLNIKEYWTQDILLSTPVFGQTMSRNRYCEIHRYLHFANNEEVKPHNRLGKFGNILTVLKENFKSQFYPFEHLVIDESMVLFKGRLSFRQYIKTKRHRFGIKLYVLCDCETGIVLDFIV</sequence>
<evidence type="ECO:0000259" key="2">
    <source>
        <dbReference type="Pfam" id="PF13843"/>
    </source>
</evidence>
<dbReference type="Proteomes" id="UP001152888">
    <property type="component" value="Unassembled WGS sequence"/>
</dbReference>
<reference evidence="3" key="1">
    <citation type="submission" date="2022-03" db="EMBL/GenBank/DDBJ databases">
        <authorList>
            <person name="Sayadi A."/>
        </authorList>
    </citation>
    <scope>NUCLEOTIDE SEQUENCE</scope>
</reference>
<dbReference type="PANTHER" id="PTHR46599:SF3">
    <property type="entry name" value="PIGGYBAC TRANSPOSABLE ELEMENT-DERIVED PROTEIN 4"/>
    <property type="match status" value="1"/>
</dbReference>
<protein>
    <recommendedName>
        <fullName evidence="2">PiggyBac transposable element-derived protein domain-containing protein</fullName>
    </recommendedName>
</protein>
<evidence type="ECO:0000313" key="3">
    <source>
        <dbReference type="EMBL" id="CAH1966561.1"/>
    </source>
</evidence>
<evidence type="ECO:0000256" key="1">
    <source>
        <dbReference type="SAM" id="MobiDB-lite"/>
    </source>
</evidence>
<name>A0A9P0P4I2_ACAOB</name>
<feature type="domain" description="PiggyBac transposable element-derived protein" evidence="2">
    <location>
        <begin position="147"/>
        <end position="318"/>
    </location>
</feature>
<dbReference type="EMBL" id="CAKOFQ010006734">
    <property type="protein sequence ID" value="CAH1966561.1"/>
    <property type="molecule type" value="Genomic_DNA"/>
</dbReference>
<feature type="compositionally biased region" description="Acidic residues" evidence="1">
    <location>
        <begin position="45"/>
        <end position="54"/>
    </location>
</feature>
<comment type="caution">
    <text evidence="3">The sequence shown here is derived from an EMBL/GenBank/DDBJ whole genome shotgun (WGS) entry which is preliminary data.</text>
</comment>